<name>A0A4Q1SJ29_9BACT</name>
<evidence type="ECO:0000256" key="1">
    <source>
        <dbReference type="SAM" id="Phobius"/>
    </source>
</evidence>
<keyword evidence="1" id="KW-0472">Membrane</keyword>
<dbReference type="Proteomes" id="UP000290253">
    <property type="component" value="Unassembled WGS sequence"/>
</dbReference>
<protein>
    <recommendedName>
        <fullName evidence="4">Holin</fullName>
    </recommendedName>
</protein>
<keyword evidence="1" id="KW-1133">Transmembrane helix</keyword>
<dbReference type="OrthoDB" id="5682358at2"/>
<dbReference type="RefSeq" id="WP_129207413.1">
    <property type="nucleotide sequence ID" value="NZ_BMGU01000001.1"/>
</dbReference>
<feature type="transmembrane region" description="Helical" evidence="1">
    <location>
        <begin position="66"/>
        <end position="83"/>
    </location>
</feature>
<accession>A0A4Q1SJ29</accession>
<evidence type="ECO:0008006" key="4">
    <source>
        <dbReference type="Google" id="ProtNLM"/>
    </source>
</evidence>
<gene>
    <name evidence="2" type="ORF">ESZ00_07085</name>
</gene>
<organism evidence="2 3">
    <name type="scientific">Silvibacterium dinghuense</name>
    <dbReference type="NCBI Taxonomy" id="1560006"/>
    <lineage>
        <taxon>Bacteria</taxon>
        <taxon>Pseudomonadati</taxon>
        <taxon>Acidobacteriota</taxon>
        <taxon>Terriglobia</taxon>
        <taxon>Terriglobales</taxon>
        <taxon>Acidobacteriaceae</taxon>
        <taxon>Silvibacterium</taxon>
    </lineage>
</organism>
<keyword evidence="3" id="KW-1185">Reference proteome</keyword>
<dbReference type="EMBL" id="SDMK01000001">
    <property type="protein sequence ID" value="RXS97634.1"/>
    <property type="molecule type" value="Genomic_DNA"/>
</dbReference>
<keyword evidence="1" id="KW-0812">Transmembrane</keyword>
<proteinExistence type="predicted"/>
<feature type="transmembrane region" description="Helical" evidence="1">
    <location>
        <begin position="12"/>
        <end position="34"/>
    </location>
</feature>
<reference evidence="2 3" key="1">
    <citation type="journal article" date="2016" name="Int. J. Syst. Evol. Microbiol.">
        <title>Acidipila dinghuensis sp. nov., an acidobacterium isolated from forest soil.</title>
        <authorList>
            <person name="Jiang Y.W."/>
            <person name="Wang J."/>
            <person name="Chen M.H."/>
            <person name="Lv Y.Y."/>
            <person name="Qiu L.H."/>
        </authorList>
    </citation>
    <scope>NUCLEOTIDE SEQUENCE [LARGE SCALE GENOMIC DNA]</scope>
    <source>
        <strain evidence="2 3">DHOF10</strain>
    </source>
</reference>
<evidence type="ECO:0000313" key="3">
    <source>
        <dbReference type="Proteomes" id="UP000290253"/>
    </source>
</evidence>
<comment type="caution">
    <text evidence="2">The sequence shown here is derived from an EMBL/GenBank/DDBJ whole genome shotgun (WGS) entry which is preliminary data.</text>
</comment>
<evidence type="ECO:0000313" key="2">
    <source>
        <dbReference type="EMBL" id="RXS97634.1"/>
    </source>
</evidence>
<sequence>MKLEEKTIMQALPLSLVLLGLVFAIVAAITPVSLKKGLRRLLSSLLVGAAFILGSIEQIIAEHHLWPGAFGIGAGAFLVWIGYRKREKDPDGRTPAAKML</sequence>
<feature type="transmembrane region" description="Helical" evidence="1">
    <location>
        <begin position="41"/>
        <end position="60"/>
    </location>
</feature>
<dbReference type="AlphaFoldDB" id="A0A4Q1SJ29"/>